<dbReference type="Pfam" id="PF04214">
    <property type="entry name" value="DUF411"/>
    <property type="match status" value="1"/>
</dbReference>
<name>K8WDA3_9GAMM</name>
<keyword evidence="3" id="KW-1185">Reference proteome</keyword>
<sequence length="140" mass="15233">MKKFMLGGMLLLSFSALSQVESVELYKDVNCGCCQLWGDAIQKAGYNVVVNEVDYNELNQLNDELKVPYDLRSCHIAKYKGKVIVGHVPVSNLASIDSLPDDAIGISVPGMPIGSLGMEQPSGATQPYSVVTFKTNGERY</sequence>
<dbReference type="RefSeq" id="WP_008913290.1">
    <property type="nucleotide sequence ID" value="NZ_KB233225.1"/>
</dbReference>
<keyword evidence="1" id="KW-0732">Signal</keyword>
<evidence type="ECO:0000313" key="2">
    <source>
        <dbReference type="EMBL" id="EKT55417.1"/>
    </source>
</evidence>
<dbReference type="HOGENOM" id="CLU_112034_0_0_6"/>
<dbReference type="InterPro" id="IPR007332">
    <property type="entry name" value="DUF411"/>
</dbReference>
<evidence type="ECO:0000313" key="3">
    <source>
        <dbReference type="Proteomes" id="UP000009336"/>
    </source>
</evidence>
<feature type="chain" id="PRO_5003923569" description="Metal-binding protein" evidence="1">
    <location>
        <begin position="19"/>
        <end position="140"/>
    </location>
</feature>
<dbReference type="PATRIC" id="fig|1141662.3.peg.3354"/>
<feature type="signal peptide" evidence="1">
    <location>
        <begin position="1"/>
        <end position="18"/>
    </location>
</feature>
<reference evidence="2 3" key="1">
    <citation type="journal article" date="2012" name="BMC Genomics">
        <title>Comparative genomics of bacteria in the genus Providencia isolated from wild Drosophila melanogaster.</title>
        <authorList>
            <person name="Galac M.R."/>
            <person name="Lazzaro B.P."/>
        </authorList>
    </citation>
    <scope>NUCLEOTIDE SEQUENCE [LARGE SCALE GENOMIC DNA]</scope>
    <source>
        <strain evidence="2 3">DSM 19968</strain>
    </source>
</reference>
<accession>K8WDA3</accession>
<gene>
    <name evidence="2" type="ORF">OOA_16539</name>
</gene>
<protein>
    <recommendedName>
        <fullName evidence="4">Metal-binding protein</fullName>
    </recommendedName>
</protein>
<dbReference type="STRING" id="1141662.OOA_16539"/>
<dbReference type="OrthoDB" id="14727at2"/>
<dbReference type="Proteomes" id="UP000009336">
    <property type="component" value="Unassembled WGS sequence"/>
</dbReference>
<dbReference type="AlphaFoldDB" id="K8WDA3"/>
<proteinExistence type="predicted"/>
<evidence type="ECO:0000256" key="1">
    <source>
        <dbReference type="SAM" id="SignalP"/>
    </source>
</evidence>
<evidence type="ECO:0008006" key="4">
    <source>
        <dbReference type="Google" id="ProtNLM"/>
    </source>
</evidence>
<comment type="caution">
    <text evidence="2">The sequence shown here is derived from an EMBL/GenBank/DDBJ whole genome shotgun (WGS) entry which is preliminary data.</text>
</comment>
<dbReference type="eggNOG" id="COG3019">
    <property type="taxonomic scope" value="Bacteria"/>
</dbReference>
<organism evidence="2 3">
    <name type="scientific">Providencia burhodogranariea DSM 19968</name>
    <dbReference type="NCBI Taxonomy" id="1141662"/>
    <lineage>
        <taxon>Bacteria</taxon>
        <taxon>Pseudomonadati</taxon>
        <taxon>Pseudomonadota</taxon>
        <taxon>Gammaproteobacteria</taxon>
        <taxon>Enterobacterales</taxon>
        <taxon>Morganellaceae</taxon>
        <taxon>Providencia</taxon>
    </lineage>
</organism>
<dbReference type="EMBL" id="AKKL01000046">
    <property type="protein sequence ID" value="EKT55417.1"/>
    <property type="molecule type" value="Genomic_DNA"/>
</dbReference>